<feature type="transmembrane region" description="Helical" evidence="11">
    <location>
        <begin position="98"/>
        <end position="120"/>
    </location>
</feature>
<dbReference type="EMBL" id="CALNXI010000802">
    <property type="protein sequence ID" value="CAH3140518.1"/>
    <property type="molecule type" value="Genomic_DNA"/>
</dbReference>
<evidence type="ECO:0000256" key="1">
    <source>
        <dbReference type="ARBA" id="ARBA00004146"/>
    </source>
</evidence>
<evidence type="ECO:0000259" key="12">
    <source>
        <dbReference type="Pfam" id="PF01545"/>
    </source>
</evidence>
<keyword evidence="10" id="KW-0968">Cytoplasmic vesicle</keyword>
<keyword evidence="8" id="KW-0770">Synapse</keyword>
<evidence type="ECO:0000256" key="10">
    <source>
        <dbReference type="ARBA" id="ARBA00023329"/>
    </source>
</evidence>
<comment type="caution">
    <text evidence="13">The sequence shown here is derived from an EMBL/GenBank/DDBJ whole genome shotgun (WGS) entry which is preliminary data.</text>
</comment>
<protein>
    <recommendedName>
        <fullName evidence="12">Cation efflux protein transmembrane domain-containing protein</fullName>
    </recommendedName>
</protein>
<evidence type="ECO:0000256" key="8">
    <source>
        <dbReference type="ARBA" id="ARBA00023018"/>
    </source>
</evidence>
<sequence>MGDSQQVYETSAKTPILEQEGTLNMSVGSVKPQEDFGTFPCVSPFDDEGEKRNLKLSAQEKQRWRRAALAVSFASMYVTLLLAIASFVSSGISESSAAFAIAFDALLGVFSSGVIVWRFYNGVNGVLGPEKERKACLAIALCFILSAIMMCARAIQFLLSDLEPRQTITLLAISVIGFICYSAFFWLKFRIADKLHSLALRIDSIDSASCGAAMALGLITSTIIYNEMHSTWWLDSAIALVIAFVTFCYGCLIIWKVIWKKERFGAPEEYELF</sequence>
<evidence type="ECO:0000256" key="9">
    <source>
        <dbReference type="ARBA" id="ARBA00023136"/>
    </source>
</evidence>
<evidence type="ECO:0000256" key="11">
    <source>
        <dbReference type="SAM" id="Phobius"/>
    </source>
</evidence>
<dbReference type="SUPFAM" id="SSF161111">
    <property type="entry name" value="Cation efflux protein transmembrane domain-like"/>
    <property type="match status" value="1"/>
</dbReference>
<reference evidence="13 14" key="1">
    <citation type="submission" date="2022-05" db="EMBL/GenBank/DDBJ databases">
        <authorList>
            <consortium name="Genoscope - CEA"/>
            <person name="William W."/>
        </authorList>
    </citation>
    <scope>NUCLEOTIDE SEQUENCE [LARGE SCALE GENOMIC DNA]</scope>
</reference>
<name>A0ABN8PBT1_9CNID</name>
<dbReference type="InterPro" id="IPR058533">
    <property type="entry name" value="Cation_efflux_TM"/>
</dbReference>
<evidence type="ECO:0000256" key="4">
    <source>
        <dbReference type="ARBA" id="ARBA00022692"/>
    </source>
</evidence>
<dbReference type="Pfam" id="PF01545">
    <property type="entry name" value="Cation_efflux"/>
    <property type="match status" value="1"/>
</dbReference>
<feature type="transmembrane region" description="Helical" evidence="11">
    <location>
        <begin position="135"/>
        <end position="155"/>
    </location>
</feature>
<dbReference type="Proteomes" id="UP001159427">
    <property type="component" value="Unassembled WGS sequence"/>
</dbReference>
<evidence type="ECO:0000313" key="13">
    <source>
        <dbReference type="EMBL" id="CAH3140518.1"/>
    </source>
</evidence>
<comment type="subcellular location">
    <subcellularLocation>
        <location evidence="2">Cytoplasmic vesicle</location>
        <location evidence="2">Secretory vesicle</location>
        <location evidence="2">Synaptic vesicle membrane</location>
        <topology evidence="2">Multi-pass membrane protein</topology>
    </subcellularLocation>
    <subcellularLocation>
        <location evidence="1">Early endosome membrane</location>
    </subcellularLocation>
</comment>
<evidence type="ECO:0000313" key="14">
    <source>
        <dbReference type="Proteomes" id="UP001159427"/>
    </source>
</evidence>
<feature type="transmembrane region" description="Helical" evidence="11">
    <location>
        <begin position="67"/>
        <end position="92"/>
    </location>
</feature>
<evidence type="ECO:0000256" key="5">
    <source>
        <dbReference type="ARBA" id="ARBA00022753"/>
    </source>
</evidence>
<feature type="domain" description="Cation efflux protein transmembrane" evidence="12">
    <location>
        <begin position="135"/>
        <end position="257"/>
    </location>
</feature>
<dbReference type="PANTHER" id="PTHR31937:SF2">
    <property type="entry name" value="TRANSMEMBRANE PROTEIN 163"/>
    <property type="match status" value="1"/>
</dbReference>
<keyword evidence="6" id="KW-0862">Zinc</keyword>
<evidence type="ECO:0000256" key="7">
    <source>
        <dbReference type="ARBA" id="ARBA00022989"/>
    </source>
</evidence>
<comment type="similarity">
    <text evidence="3">Belongs to the TMEM163 family.</text>
</comment>
<evidence type="ECO:0000256" key="6">
    <source>
        <dbReference type="ARBA" id="ARBA00022833"/>
    </source>
</evidence>
<keyword evidence="5" id="KW-0967">Endosome</keyword>
<dbReference type="InterPro" id="IPR026765">
    <property type="entry name" value="Tmem163"/>
</dbReference>
<gene>
    <name evidence="13" type="ORF">PEVE_00041831</name>
</gene>
<dbReference type="InterPro" id="IPR027469">
    <property type="entry name" value="Cation_efflux_TMD_sf"/>
</dbReference>
<evidence type="ECO:0000256" key="2">
    <source>
        <dbReference type="ARBA" id="ARBA00004644"/>
    </source>
</evidence>
<feature type="transmembrane region" description="Helical" evidence="11">
    <location>
        <begin position="232"/>
        <end position="255"/>
    </location>
</feature>
<proteinExistence type="inferred from homology"/>
<keyword evidence="9 11" id="KW-0472">Membrane</keyword>
<keyword evidence="7 11" id="KW-1133">Transmembrane helix</keyword>
<keyword evidence="4 11" id="KW-0812">Transmembrane</keyword>
<organism evidence="13 14">
    <name type="scientific">Porites evermanni</name>
    <dbReference type="NCBI Taxonomy" id="104178"/>
    <lineage>
        <taxon>Eukaryota</taxon>
        <taxon>Metazoa</taxon>
        <taxon>Cnidaria</taxon>
        <taxon>Anthozoa</taxon>
        <taxon>Hexacorallia</taxon>
        <taxon>Scleractinia</taxon>
        <taxon>Fungiina</taxon>
        <taxon>Poritidae</taxon>
        <taxon>Porites</taxon>
    </lineage>
</organism>
<dbReference type="PANTHER" id="PTHR31937">
    <property type="entry name" value="TRANSMEMBRANE PROTEIN 163"/>
    <property type="match status" value="1"/>
</dbReference>
<feature type="transmembrane region" description="Helical" evidence="11">
    <location>
        <begin position="167"/>
        <end position="187"/>
    </location>
</feature>
<evidence type="ECO:0000256" key="3">
    <source>
        <dbReference type="ARBA" id="ARBA00008731"/>
    </source>
</evidence>
<accession>A0ABN8PBT1</accession>
<keyword evidence="14" id="KW-1185">Reference proteome</keyword>
<feature type="transmembrane region" description="Helical" evidence="11">
    <location>
        <begin position="208"/>
        <end position="226"/>
    </location>
</feature>
<dbReference type="Gene3D" id="1.20.1510.10">
    <property type="entry name" value="Cation efflux protein transmembrane domain"/>
    <property type="match status" value="1"/>
</dbReference>